<sequence>MPQRPASTSFLRRFDRATKRRSLLLAVSRSCTWKTVAMIRGHLVDFKAKSSTTRPQPSTSQIVPAMNSQPMPNPPPTPLNLTPKPKSVHLYNANLQVLLDWAPGDYMLVQDTIHRLAKKYLDVSLSLSKQDGPQITLLLELASSECPVLGQYTGGWVTSEFLRRFLKNTSSRSKNKTR</sequence>
<dbReference type="OrthoDB" id="2686745at2759"/>
<organism evidence="2 3">
    <name type="scientific">Galerina marginata (strain CBS 339.88)</name>
    <dbReference type="NCBI Taxonomy" id="685588"/>
    <lineage>
        <taxon>Eukaryota</taxon>
        <taxon>Fungi</taxon>
        <taxon>Dikarya</taxon>
        <taxon>Basidiomycota</taxon>
        <taxon>Agaricomycotina</taxon>
        <taxon>Agaricomycetes</taxon>
        <taxon>Agaricomycetidae</taxon>
        <taxon>Agaricales</taxon>
        <taxon>Agaricineae</taxon>
        <taxon>Strophariaceae</taxon>
        <taxon>Galerina</taxon>
    </lineage>
</organism>
<dbReference type="Proteomes" id="UP000027222">
    <property type="component" value="Unassembled WGS sequence"/>
</dbReference>
<protein>
    <submittedName>
        <fullName evidence="2">Uncharacterized protein</fullName>
    </submittedName>
</protein>
<evidence type="ECO:0000313" key="2">
    <source>
        <dbReference type="EMBL" id="KDR66845.1"/>
    </source>
</evidence>
<accession>A0A067S7L0</accession>
<dbReference type="HOGENOM" id="CLU_1510722_0_0_1"/>
<gene>
    <name evidence="2" type="ORF">GALMADRAFT_147501</name>
</gene>
<dbReference type="AlphaFoldDB" id="A0A067S7L0"/>
<evidence type="ECO:0000313" key="3">
    <source>
        <dbReference type="Proteomes" id="UP000027222"/>
    </source>
</evidence>
<name>A0A067S7L0_GALM3</name>
<evidence type="ECO:0000256" key="1">
    <source>
        <dbReference type="SAM" id="MobiDB-lite"/>
    </source>
</evidence>
<proteinExistence type="predicted"/>
<feature type="compositionally biased region" description="Low complexity" evidence="1">
    <location>
        <begin position="50"/>
        <end position="61"/>
    </location>
</feature>
<feature type="region of interest" description="Disordered" evidence="1">
    <location>
        <begin position="49"/>
        <end position="74"/>
    </location>
</feature>
<reference evidence="3" key="1">
    <citation type="journal article" date="2014" name="Proc. Natl. Acad. Sci. U.S.A.">
        <title>Extensive sampling of basidiomycete genomes demonstrates inadequacy of the white-rot/brown-rot paradigm for wood decay fungi.</title>
        <authorList>
            <person name="Riley R."/>
            <person name="Salamov A.A."/>
            <person name="Brown D.W."/>
            <person name="Nagy L.G."/>
            <person name="Floudas D."/>
            <person name="Held B.W."/>
            <person name="Levasseur A."/>
            <person name="Lombard V."/>
            <person name="Morin E."/>
            <person name="Otillar R."/>
            <person name="Lindquist E.A."/>
            <person name="Sun H."/>
            <person name="LaButti K.M."/>
            <person name="Schmutz J."/>
            <person name="Jabbour D."/>
            <person name="Luo H."/>
            <person name="Baker S.E."/>
            <person name="Pisabarro A.G."/>
            <person name="Walton J.D."/>
            <person name="Blanchette R.A."/>
            <person name="Henrissat B."/>
            <person name="Martin F."/>
            <person name="Cullen D."/>
            <person name="Hibbett D.S."/>
            <person name="Grigoriev I.V."/>
        </authorList>
    </citation>
    <scope>NUCLEOTIDE SEQUENCE [LARGE SCALE GENOMIC DNA]</scope>
    <source>
        <strain evidence="3">CBS 339.88</strain>
    </source>
</reference>
<dbReference type="EMBL" id="KL142419">
    <property type="protein sequence ID" value="KDR66845.1"/>
    <property type="molecule type" value="Genomic_DNA"/>
</dbReference>
<keyword evidence="3" id="KW-1185">Reference proteome</keyword>